<reference evidence="2 3" key="1">
    <citation type="submission" date="2019-02" db="EMBL/GenBank/DDBJ databases">
        <title>Deep-cultivation of Planctomycetes and their phenomic and genomic characterization uncovers novel biology.</title>
        <authorList>
            <person name="Wiegand S."/>
            <person name="Jogler M."/>
            <person name="Boedeker C."/>
            <person name="Pinto D."/>
            <person name="Vollmers J."/>
            <person name="Rivas-Marin E."/>
            <person name="Kohn T."/>
            <person name="Peeters S.H."/>
            <person name="Heuer A."/>
            <person name="Rast P."/>
            <person name="Oberbeckmann S."/>
            <person name="Bunk B."/>
            <person name="Jeske O."/>
            <person name="Meyerdierks A."/>
            <person name="Storesund J.E."/>
            <person name="Kallscheuer N."/>
            <person name="Luecker S."/>
            <person name="Lage O.M."/>
            <person name="Pohl T."/>
            <person name="Merkel B.J."/>
            <person name="Hornburger P."/>
            <person name="Mueller R.-W."/>
            <person name="Bruemmer F."/>
            <person name="Labrenz M."/>
            <person name="Spormann A.M."/>
            <person name="Op Den Camp H."/>
            <person name="Overmann J."/>
            <person name="Amann R."/>
            <person name="Jetten M.S.M."/>
            <person name="Mascher T."/>
            <person name="Medema M.H."/>
            <person name="Devos D.P."/>
            <person name="Kaster A.-K."/>
            <person name="Ovreas L."/>
            <person name="Rohde M."/>
            <person name="Galperin M.Y."/>
            <person name="Jogler C."/>
        </authorList>
    </citation>
    <scope>NUCLEOTIDE SEQUENCE [LARGE SCALE GENOMIC DNA]</scope>
    <source>
        <strain evidence="2 3">Q31b</strain>
    </source>
</reference>
<dbReference type="EMBL" id="SJPY01000005">
    <property type="protein sequence ID" value="TWU40265.1"/>
    <property type="molecule type" value="Genomic_DNA"/>
</dbReference>
<feature type="transmembrane region" description="Helical" evidence="1">
    <location>
        <begin position="31"/>
        <end position="49"/>
    </location>
</feature>
<proteinExistence type="predicted"/>
<keyword evidence="3" id="KW-1185">Reference proteome</keyword>
<comment type="caution">
    <text evidence="2">The sequence shown here is derived from an EMBL/GenBank/DDBJ whole genome shotgun (WGS) entry which is preliminary data.</text>
</comment>
<name>A0A5C6DVA0_9BACT</name>
<dbReference type="Proteomes" id="UP000315471">
    <property type="component" value="Unassembled WGS sequence"/>
</dbReference>
<protein>
    <submittedName>
        <fullName evidence="2">Uncharacterized protein</fullName>
    </submittedName>
</protein>
<evidence type="ECO:0000256" key="1">
    <source>
        <dbReference type="SAM" id="Phobius"/>
    </source>
</evidence>
<dbReference type="AlphaFoldDB" id="A0A5C6DVA0"/>
<organism evidence="2 3">
    <name type="scientific">Novipirellula aureliae</name>
    <dbReference type="NCBI Taxonomy" id="2527966"/>
    <lineage>
        <taxon>Bacteria</taxon>
        <taxon>Pseudomonadati</taxon>
        <taxon>Planctomycetota</taxon>
        <taxon>Planctomycetia</taxon>
        <taxon>Pirellulales</taxon>
        <taxon>Pirellulaceae</taxon>
        <taxon>Novipirellula</taxon>
    </lineage>
</organism>
<keyword evidence="1" id="KW-0812">Transmembrane</keyword>
<gene>
    <name evidence="2" type="ORF">Q31b_36110</name>
</gene>
<evidence type="ECO:0000313" key="3">
    <source>
        <dbReference type="Proteomes" id="UP000315471"/>
    </source>
</evidence>
<keyword evidence="1" id="KW-1133">Transmembrane helix</keyword>
<keyword evidence="1" id="KW-0472">Membrane</keyword>
<sequence>MIYDLLLAFSMSEWYHDGVQELIYGFKHMGMTQWGIASACAVAFSFLCLKGNMIK</sequence>
<evidence type="ECO:0000313" key="2">
    <source>
        <dbReference type="EMBL" id="TWU40265.1"/>
    </source>
</evidence>
<accession>A0A5C6DVA0</accession>